<dbReference type="Gene3D" id="3.40.30.10">
    <property type="entry name" value="Glutaredoxin"/>
    <property type="match status" value="1"/>
</dbReference>
<reference evidence="2 3" key="1">
    <citation type="submission" date="2020-02" db="EMBL/GenBank/DDBJ databases">
        <authorList>
            <person name="Zheng R.K."/>
            <person name="Sun C.M."/>
        </authorList>
    </citation>
    <scope>NUCLEOTIDE SEQUENCE [LARGE SCALE GENOMIC DNA]</scope>
    <source>
        <strain evidence="3">rifampicinis</strain>
    </source>
</reference>
<name>A0A7S8EA58_9CHLR</name>
<dbReference type="Proteomes" id="UP000594468">
    <property type="component" value="Chromosome"/>
</dbReference>
<evidence type="ECO:0000313" key="3">
    <source>
        <dbReference type="Proteomes" id="UP000594468"/>
    </source>
</evidence>
<sequence length="97" mass="11146">MTDIPLQAQKHTVSIEYCVPCDYSQQALAVSEALVRDYQHLIDRLEFVMGSKGTFDVTVDDTVIFSKAEQKRFPEDGEVLELFEKAMGRQVEKYPRD</sequence>
<dbReference type="RefSeq" id="WP_195171158.1">
    <property type="nucleotide sequence ID" value="NZ_CP062983.1"/>
</dbReference>
<organism evidence="2 3">
    <name type="scientific">Phototrophicus methaneseepsis</name>
    <dbReference type="NCBI Taxonomy" id="2710758"/>
    <lineage>
        <taxon>Bacteria</taxon>
        <taxon>Bacillati</taxon>
        <taxon>Chloroflexota</taxon>
        <taxon>Candidatus Thermofontia</taxon>
        <taxon>Phototrophicales</taxon>
        <taxon>Phototrophicaceae</taxon>
        <taxon>Phototrophicus</taxon>
    </lineage>
</organism>
<dbReference type="KEGG" id="pmet:G4Y79_01555"/>
<dbReference type="NCBIfam" id="TIGR02174">
    <property type="entry name" value="CXXU_selWTH"/>
    <property type="match status" value="1"/>
</dbReference>
<keyword evidence="3" id="KW-1185">Reference proteome</keyword>
<protein>
    <submittedName>
        <fullName evidence="2">Rdx family protein</fullName>
    </submittedName>
</protein>
<dbReference type="AlphaFoldDB" id="A0A7S8EA58"/>
<dbReference type="InterPro" id="IPR011893">
    <property type="entry name" value="Selenoprotein_Rdx-typ"/>
</dbReference>
<evidence type="ECO:0000256" key="1">
    <source>
        <dbReference type="ARBA" id="ARBA00023284"/>
    </source>
</evidence>
<evidence type="ECO:0000313" key="2">
    <source>
        <dbReference type="EMBL" id="QPC83089.1"/>
    </source>
</evidence>
<dbReference type="SUPFAM" id="SSF52833">
    <property type="entry name" value="Thioredoxin-like"/>
    <property type="match status" value="1"/>
</dbReference>
<accession>A0A7S8EA58</accession>
<dbReference type="EMBL" id="CP062983">
    <property type="protein sequence ID" value="QPC83089.1"/>
    <property type="molecule type" value="Genomic_DNA"/>
</dbReference>
<proteinExistence type="predicted"/>
<keyword evidence="1" id="KW-0676">Redox-active center</keyword>
<dbReference type="Pfam" id="PF10262">
    <property type="entry name" value="Rdx"/>
    <property type="match status" value="1"/>
</dbReference>
<gene>
    <name evidence="2" type="ORF">G4Y79_01555</name>
</gene>
<dbReference type="InterPro" id="IPR036249">
    <property type="entry name" value="Thioredoxin-like_sf"/>
</dbReference>